<evidence type="ECO:0000313" key="2">
    <source>
        <dbReference type="Proteomes" id="UP000431401"/>
    </source>
</evidence>
<evidence type="ECO:0000313" key="1">
    <source>
        <dbReference type="EMBL" id="MQY31723.1"/>
    </source>
</evidence>
<comment type="caution">
    <text evidence="1">The sequence shown here is derived from an EMBL/GenBank/DDBJ whole genome shotgun (WGS) entry which is preliminary data.</text>
</comment>
<sequence>MTVLQKLTVGMIAAIGVAGVVAVGSAQATSLPVRAVDATWVGPGCVPVAVQKYSDGSVWGIENCGGLEQRVLLGHS</sequence>
<protein>
    <submittedName>
        <fullName evidence="1">Uncharacterized protein</fullName>
    </submittedName>
</protein>
<organism evidence="1 2">
    <name type="scientific">Nocardia aurantia</name>
    <dbReference type="NCBI Taxonomy" id="2585199"/>
    <lineage>
        <taxon>Bacteria</taxon>
        <taxon>Bacillati</taxon>
        <taxon>Actinomycetota</taxon>
        <taxon>Actinomycetes</taxon>
        <taxon>Mycobacteriales</taxon>
        <taxon>Nocardiaceae</taxon>
        <taxon>Nocardia</taxon>
    </lineage>
</organism>
<accession>A0A7K0E0X2</accession>
<dbReference type="AlphaFoldDB" id="A0A7K0E0X2"/>
<dbReference type="RefSeq" id="WP_153348932.1">
    <property type="nucleotide sequence ID" value="NZ_WEGI01000022.1"/>
</dbReference>
<gene>
    <name evidence="1" type="ORF">NRB56_73330</name>
</gene>
<dbReference type="Proteomes" id="UP000431401">
    <property type="component" value="Unassembled WGS sequence"/>
</dbReference>
<dbReference type="EMBL" id="WEGI01000022">
    <property type="protein sequence ID" value="MQY31723.1"/>
    <property type="molecule type" value="Genomic_DNA"/>
</dbReference>
<dbReference type="OrthoDB" id="9959445at2"/>
<proteinExistence type="predicted"/>
<keyword evidence="2" id="KW-1185">Reference proteome</keyword>
<reference evidence="1 2" key="1">
    <citation type="submission" date="2019-10" db="EMBL/GenBank/DDBJ databases">
        <title>Nocardia macrotermitis sp. nov. and Nocardia aurantia sp. nov., isolated from the gut of fungus growing-termite Macrotermes natalensis.</title>
        <authorList>
            <person name="Benndorf R."/>
            <person name="Schwitalla J."/>
            <person name="Martin K."/>
            <person name="De Beer W."/>
            <person name="Kaster A.-K."/>
            <person name="Vollmers J."/>
            <person name="Poulsen M."/>
            <person name="Beemelmanns C."/>
        </authorList>
    </citation>
    <scope>NUCLEOTIDE SEQUENCE [LARGE SCALE GENOMIC DNA]</scope>
    <source>
        <strain evidence="1 2">RB56</strain>
    </source>
</reference>
<name>A0A7K0E0X2_9NOCA</name>